<evidence type="ECO:0000313" key="4">
    <source>
        <dbReference type="Proteomes" id="UP000313849"/>
    </source>
</evidence>
<feature type="compositionally biased region" description="Gly residues" evidence="1">
    <location>
        <begin position="166"/>
        <end position="175"/>
    </location>
</feature>
<organism evidence="3 4">
    <name type="scientific">Miniimonas arenae</name>
    <dbReference type="NCBI Taxonomy" id="676201"/>
    <lineage>
        <taxon>Bacteria</taxon>
        <taxon>Bacillati</taxon>
        <taxon>Actinomycetota</taxon>
        <taxon>Actinomycetes</taxon>
        <taxon>Micrococcales</taxon>
        <taxon>Beutenbergiaceae</taxon>
        <taxon>Miniimonas</taxon>
    </lineage>
</organism>
<comment type="caution">
    <text evidence="3">The sequence shown here is derived from an EMBL/GenBank/DDBJ whole genome shotgun (WGS) entry which is preliminary data.</text>
</comment>
<feature type="domain" description="GerMN" evidence="2">
    <location>
        <begin position="274"/>
        <end position="366"/>
    </location>
</feature>
<accession>A0A5C5BEP8</accession>
<dbReference type="InterPro" id="IPR019606">
    <property type="entry name" value="GerMN"/>
</dbReference>
<dbReference type="Pfam" id="PF10646">
    <property type="entry name" value="Germane"/>
    <property type="match status" value="1"/>
</dbReference>
<proteinExistence type="predicted"/>
<dbReference type="EMBL" id="VENP01000013">
    <property type="protein sequence ID" value="TNU75940.1"/>
    <property type="molecule type" value="Genomic_DNA"/>
</dbReference>
<evidence type="ECO:0000259" key="2">
    <source>
        <dbReference type="SMART" id="SM00909"/>
    </source>
</evidence>
<gene>
    <name evidence="3" type="ORF">FH969_05165</name>
</gene>
<feature type="region of interest" description="Disordered" evidence="1">
    <location>
        <begin position="115"/>
        <end position="180"/>
    </location>
</feature>
<sequence>MLAVVLALAGLVAGCAQLPVSGPVHQGRTAAPAADAIRIEASRPGPGDGPQEIVQGFLAAGPAGLSADGDFEVARSYLTTSAGAQWSPLAEVVIARNDEPQSFRVDDQDAAIEDATDSATDDVDNDGDGDVDGAGAATSATGSGTDGTDDGEPAPVTPAPDTDGTGAPGGGGADGAGSAATAGDRVTVTLAVVAAGDLDPGGVYSVSESPGTSELAFGLVRVEGEWRIETLPQGLLLTEFQFSQVFRAVPLQFLTPDAASFVPDVRYVPVRNSASYAVTLLLGGPAPWLAPAVVTRIPTEASLEQGRSVAVADDGSVEVHLAQSAADVPAASRDLAVAQIEETLLGVPGVRDVTVWLAGTPYEPAADAPTPSLGADVGDVLVGVGEEGLVVVTDDDVVPWVAWASGVAADDAPAVTGLTDPAPAYDPAAGLAALAGSSLVHVAPDGAVTELLALTDPLPPSQDPLGWVWTGDRGAADLRAVGPDGQVVTVAADGLAQLSPRQVRLSREGARAVVLGESDGRAVLVAASVVRGGDGEPTRLVLGPTLAAFAGGLDVAWADPTTVAALVTQDASAAPLVRSVTVGGPSAVVSSTPQAVTLAAGEGVSHLFVGTADGRLLVRVSLRWDEVTTGVGEPAFPG</sequence>
<feature type="compositionally biased region" description="Low complexity" evidence="1">
    <location>
        <begin position="133"/>
        <end position="143"/>
    </location>
</feature>
<dbReference type="RefSeq" id="WP_139986369.1">
    <property type="nucleotide sequence ID" value="NZ_DAMDJA010000227.1"/>
</dbReference>
<evidence type="ECO:0000313" key="3">
    <source>
        <dbReference type="EMBL" id="TNU75940.1"/>
    </source>
</evidence>
<dbReference type="Pfam" id="PF25976">
    <property type="entry name" value="LpqB_N"/>
    <property type="match status" value="2"/>
</dbReference>
<dbReference type="SMART" id="SM00909">
    <property type="entry name" value="Germane"/>
    <property type="match status" value="1"/>
</dbReference>
<dbReference type="OrthoDB" id="3226781at2"/>
<dbReference type="AlphaFoldDB" id="A0A5C5BEP8"/>
<keyword evidence="4" id="KW-1185">Reference proteome</keyword>
<evidence type="ECO:0000256" key="1">
    <source>
        <dbReference type="SAM" id="MobiDB-lite"/>
    </source>
</evidence>
<dbReference type="Pfam" id="PF10647">
    <property type="entry name" value="Gmad1"/>
    <property type="match status" value="1"/>
</dbReference>
<dbReference type="InterPro" id="IPR018910">
    <property type="entry name" value="LpqB_C"/>
</dbReference>
<feature type="compositionally biased region" description="Acidic residues" evidence="1">
    <location>
        <begin position="115"/>
        <end position="131"/>
    </location>
</feature>
<dbReference type="InterPro" id="IPR059026">
    <property type="entry name" value="LpqB_N"/>
</dbReference>
<dbReference type="Proteomes" id="UP000313849">
    <property type="component" value="Unassembled WGS sequence"/>
</dbReference>
<protein>
    <recommendedName>
        <fullName evidence="2">GerMN domain-containing protein</fullName>
    </recommendedName>
</protein>
<name>A0A5C5BEP8_9MICO</name>
<reference evidence="3 4" key="1">
    <citation type="submission" date="2019-06" db="EMBL/GenBank/DDBJ databases">
        <title>Draft genome sequence of Miniimonas arenae KCTC 19750T isolated from sea sand.</title>
        <authorList>
            <person name="Park S.-J."/>
        </authorList>
    </citation>
    <scope>NUCLEOTIDE SEQUENCE [LARGE SCALE GENOMIC DNA]</scope>
    <source>
        <strain evidence="3 4">KCTC 19750</strain>
    </source>
</reference>